<accession>A0A8S5RX67</accession>
<proteinExistence type="predicted"/>
<protein>
    <submittedName>
        <fullName evidence="1">Uncharacterized protein</fullName>
    </submittedName>
</protein>
<evidence type="ECO:0000313" key="1">
    <source>
        <dbReference type="EMBL" id="DAF43348.1"/>
    </source>
</evidence>
<organism evidence="1">
    <name type="scientific">Siphoviridae sp. ctEJG5</name>
    <dbReference type="NCBI Taxonomy" id="2827814"/>
    <lineage>
        <taxon>Viruses</taxon>
        <taxon>Duplodnaviria</taxon>
        <taxon>Heunggongvirae</taxon>
        <taxon>Uroviricota</taxon>
        <taxon>Caudoviricetes</taxon>
    </lineage>
</organism>
<reference evidence="1" key="1">
    <citation type="journal article" date="2021" name="Proc. Natl. Acad. Sci. U.S.A.">
        <title>A Catalog of Tens of Thousands of Viruses from Human Metagenomes Reveals Hidden Associations with Chronic Diseases.</title>
        <authorList>
            <person name="Tisza M.J."/>
            <person name="Buck C.B."/>
        </authorList>
    </citation>
    <scope>NUCLEOTIDE SEQUENCE</scope>
    <source>
        <strain evidence="1">CtEJG5</strain>
    </source>
</reference>
<dbReference type="EMBL" id="BK032506">
    <property type="protein sequence ID" value="DAF43348.1"/>
    <property type="molecule type" value="Genomic_DNA"/>
</dbReference>
<sequence>MFESNSPIVERKKPLDNLQGLKLFFLWRLTRGEQTRRRSLLIYS</sequence>
<name>A0A8S5RX67_9CAUD</name>